<dbReference type="PANTHER" id="PTHR19375">
    <property type="entry name" value="HEAT SHOCK PROTEIN 70KDA"/>
    <property type="match status" value="1"/>
</dbReference>
<accession>A0A2A2JZI1</accession>
<comment type="similarity">
    <text evidence="1">Belongs to the heat shock protein 70 family.</text>
</comment>
<dbReference type="InterPro" id="IPR013126">
    <property type="entry name" value="Hsp_70_fam"/>
</dbReference>
<dbReference type="GO" id="GO:0006950">
    <property type="term" value="P:response to stress"/>
    <property type="evidence" value="ECO:0007669"/>
    <property type="project" value="UniProtKB-ARBA"/>
</dbReference>
<dbReference type="InterPro" id="IPR029047">
    <property type="entry name" value="HSP70_peptide-bd_sf"/>
</dbReference>
<dbReference type="GO" id="GO:0140662">
    <property type="term" value="F:ATP-dependent protein folding chaperone"/>
    <property type="evidence" value="ECO:0007669"/>
    <property type="project" value="InterPro"/>
</dbReference>
<dbReference type="Gene3D" id="3.30.420.40">
    <property type="match status" value="2"/>
</dbReference>
<dbReference type="PROSITE" id="PS00329">
    <property type="entry name" value="HSP70_2"/>
    <property type="match status" value="1"/>
</dbReference>
<dbReference type="InterPro" id="IPR043129">
    <property type="entry name" value="ATPase_NBD"/>
</dbReference>
<name>A0A2A2JZI1_9BILA</name>
<comment type="caution">
    <text evidence="4">The sequence shown here is derived from an EMBL/GenBank/DDBJ whole genome shotgun (WGS) entry which is preliminary data.</text>
</comment>
<dbReference type="EMBL" id="LIAE01009996">
    <property type="protein sequence ID" value="PAV67101.1"/>
    <property type="molecule type" value="Genomic_DNA"/>
</dbReference>
<dbReference type="SUPFAM" id="SSF100920">
    <property type="entry name" value="Heat shock protein 70kD (HSP70), peptide-binding domain"/>
    <property type="match status" value="1"/>
</dbReference>
<dbReference type="Proteomes" id="UP000218231">
    <property type="component" value="Unassembled WGS sequence"/>
</dbReference>
<keyword evidence="5" id="KW-1185">Reference proteome</keyword>
<dbReference type="FunFam" id="3.90.640.10:FF:000003">
    <property type="entry name" value="Molecular chaperone DnaK"/>
    <property type="match status" value="1"/>
</dbReference>
<proteinExistence type="inferred from homology"/>
<evidence type="ECO:0000313" key="5">
    <source>
        <dbReference type="Proteomes" id="UP000218231"/>
    </source>
</evidence>
<dbReference type="Gene3D" id="2.60.34.10">
    <property type="entry name" value="Substrate Binding Domain Of DNAk, Chain A, domain 1"/>
    <property type="match status" value="1"/>
</dbReference>
<dbReference type="STRING" id="2018661.A0A2A2JZI1"/>
<gene>
    <name evidence="4" type="ORF">WR25_24637</name>
</gene>
<evidence type="ECO:0000256" key="2">
    <source>
        <dbReference type="ARBA" id="ARBA00022741"/>
    </source>
</evidence>
<dbReference type="Gene3D" id="3.90.640.10">
    <property type="entry name" value="Actin, Chain A, domain 4"/>
    <property type="match status" value="1"/>
</dbReference>
<evidence type="ECO:0000256" key="3">
    <source>
        <dbReference type="ARBA" id="ARBA00022840"/>
    </source>
</evidence>
<reference evidence="4 5" key="1">
    <citation type="journal article" date="2017" name="Curr. Biol.">
        <title>Genome architecture and evolution of a unichromosomal asexual nematode.</title>
        <authorList>
            <person name="Fradin H."/>
            <person name="Zegar C."/>
            <person name="Gutwein M."/>
            <person name="Lucas J."/>
            <person name="Kovtun M."/>
            <person name="Corcoran D."/>
            <person name="Baugh L.R."/>
            <person name="Kiontke K."/>
            <person name="Gunsalus K."/>
            <person name="Fitch D.H."/>
            <person name="Piano F."/>
        </authorList>
    </citation>
    <scope>NUCLEOTIDE SEQUENCE [LARGE SCALE GENOMIC DNA]</scope>
    <source>
        <strain evidence="4">PF1309</strain>
    </source>
</reference>
<dbReference type="OrthoDB" id="5858940at2759"/>
<dbReference type="InterPro" id="IPR018181">
    <property type="entry name" value="Heat_shock_70_CS"/>
</dbReference>
<keyword evidence="3" id="KW-0067">ATP-binding</keyword>
<dbReference type="SUPFAM" id="SSF53067">
    <property type="entry name" value="Actin-like ATPase domain"/>
    <property type="match status" value="2"/>
</dbReference>
<dbReference type="Pfam" id="PF00012">
    <property type="entry name" value="HSP70"/>
    <property type="match status" value="2"/>
</dbReference>
<evidence type="ECO:0000313" key="4">
    <source>
        <dbReference type="EMBL" id="PAV67101.1"/>
    </source>
</evidence>
<evidence type="ECO:0000256" key="1">
    <source>
        <dbReference type="ARBA" id="ARBA00007381"/>
    </source>
</evidence>
<dbReference type="GO" id="GO:0005524">
    <property type="term" value="F:ATP binding"/>
    <property type="evidence" value="ECO:0007669"/>
    <property type="project" value="UniProtKB-KW"/>
</dbReference>
<dbReference type="AlphaFoldDB" id="A0A2A2JZI1"/>
<protein>
    <submittedName>
        <fullName evidence="4">Uncharacterized protein</fullName>
    </submittedName>
</protein>
<sequence>MPSIVAYPSKNDTILVGESARDMIRPIENIVYDSKRFIGRQWNDESVQSDMKDWRFKVVDKNGKPHVQITRNEKEKFISAEEISSEILKAIKLIAKNYLNEDVTHAVITIPANFRQRQKVETIKAAKLAGLNVLKLINEPTAAAIAYGFQNEVDKIVLVYDFGGGTFDVSILKCKGSTYFRCLGNAGHMHLGGQDIDKILVAYVIKEHLKTNPKRFRKDHPLYRRRLEEMCRKQKEVLSFNEGPAAITVEMGTEDSDVIDVKLTRKKFNELILKTVKGTLDYVDKAMMRASLDVNDIDQVWESVSGTSYDNQTAVDVCLYEGERMISSLNHKIGEVHLDLQDGMERRGYPIKYIYEIDSNGILNVTVVEQATGHQAQLRIRYDGSGHTEDDVENIIYEAEKHLREDKDFVKLWCERHNFEDKIHTKKRKIEAQLTENLKAEALKVVSKYLRWSNNLPKPISLYSSKLEEFNDEIDKFFRTTTE</sequence>
<keyword evidence="2" id="KW-0547">Nucleotide-binding</keyword>
<organism evidence="4 5">
    <name type="scientific">Diploscapter pachys</name>
    <dbReference type="NCBI Taxonomy" id="2018661"/>
    <lineage>
        <taxon>Eukaryota</taxon>
        <taxon>Metazoa</taxon>
        <taxon>Ecdysozoa</taxon>
        <taxon>Nematoda</taxon>
        <taxon>Chromadorea</taxon>
        <taxon>Rhabditida</taxon>
        <taxon>Rhabditina</taxon>
        <taxon>Rhabditomorpha</taxon>
        <taxon>Rhabditoidea</taxon>
        <taxon>Rhabditidae</taxon>
        <taxon>Diploscapter</taxon>
    </lineage>
</organism>